<dbReference type="CDD" id="cd03791">
    <property type="entry name" value="GT5_Glycogen_synthase_DULL1-like"/>
    <property type="match status" value="1"/>
</dbReference>
<keyword evidence="15" id="KW-1185">Reference proteome</keyword>
<dbReference type="Gene3D" id="3.40.50.2000">
    <property type="entry name" value="Glycogen Phosphorylase B"/>
    <property type="match status" value="2"/>
</dbReference>
<evidence type="ECO:0000256" key="7">
    <source>
        <dbReference type="ARBA" id="ARBA00022679"/>
    </source>
</evidence>
<dbReference type="GO" id="GO:0010021">
    <property type="term" value="P:amylopectin biosynthetic process"/>
    <property type="evidence" value="ECO:0007669"/>
    <property type="project" value="EnsemblPlants"/>
</dbReference>
<dbReference type="GO" id="GO:0004373">
    <property type="term" value="F:alpha-1,4-glucan glucosyltransferase (UDP-glucose donor) activity"/>
    <property type="evidence" value="ECO:0007669"/>
    <property type="project" value="InterPro"/>
</dbReference>
<dbReference type="OrthoDB" id="512920at2759"/>
<evidence type="ECO:0000259" key="12">
    <source>
        <dbReference type="Pfam" id="PF00534"/>
    </source>
</evidence>
<evidence type="ECO:0000256" key="2">
    <source>
        <dbReference type="ARBA" id="ARBA00004727"/>
    </source>
</evidence>
<comment type="pathway">
    <text evidence="2 11">Glycan biosynthesis; starch biosynthesis.</text>
</comment>
<dbReference type="EMBL" id="CP000593">
    <property type="protein sequence ID" value="ABO99223.1"/>
    <property type="molecule type" value="Genomic_DNA"/>
</dbReference>
<evidence type="ECO:0000313" key="14">
    <source>
        <dbReference type="EMBL" id="ABO99223.1"/>
    </source>
</evidence>
<dbReference type="eggNOG" id="ENOG502QTWM">
    <property type="taxonomic scope" value="Eukaryota"/>
</dbReference>
<evidence type="ECO:0000256" key="6">
    <source>
        <dbReference type="ARBA" id="ARBA00022676"/>
    </source>
</evidence>
<dbReference type="PANTHER" id="PTHR45825">
    <property type="entry name" value="GRANULE-BOUND STARCH SYNTHASE 1, CHLOROPLASTIC/AMYLOPLASTIC"/>
    <property type="match status" value="1"/>
</dbReference>
<evidence type="ECO:0000256" key="1">
    <source>
        <dbReference type="ARBA" id="ARBA00001478"/>
    </source>
</evidence>
<dbReference type="UniPathway" id="UPA00152"/>
<keyword evidence="10 11" id="KW-0035">Amyloplast</keyword>
<accession>A4S6E7</accession>
<comment type="catalytic activity">
    <reaction evidence="1">
        <text>[(1-&gt;4)-alpha-D-glucosyl](n) + ADP-alpha-D-glucose = [(1-&gt;4)-alpha-D-glucosyl](n+1) + ADP + H(+)</text>
        <dbReference type="Rhea" id="RHEA:18189"/>
        <dbReference type="Rhea" id="RHEA-COMP:9584"/>
        <dbReference type="Rhea" id="RHEA-COMP:9587"/>
        <dbReference type="ChEBI" id="CHEBI:15378"/>
        <dbReference type="ChEBI" id="CHEBI:15444"/>
        <dbReference type="ChEBI" id="CHEBI:57498"/>
        <dbReference type="ChEBI" id="CHEBI:456216"/>
        <dbReference type="EC" id="2.4.1.21"/>
    </reaction>
</comment>
<keyword evidence="5" id="KW-0934">Plastid</keyword>
<keyword evidence="8 11" id="KW-0750">Starch biosynthesis</keyword>
<dbReference type="Proteomes" id="UP000001568">
    <property type="component" value="Chromosome 13"/>
</dbReference>
<dbReference type="OMA" id="TWCPWYM"/>
<evidence type="ECO:0000256" key="5">
    <source>
        <dbReference type="ARBA" id="ARBA00022640"/>
    </source>
</evidence>
<dbReference type="FunFam" id="3.40.50.2000:FF:000048">
    <property type="entry name" value="Starch synthase, chloroplastic/amyloplastic"/>
    <property type="match status" value="1"/>
</dbReference>
<evidence type="ECO:0000256" key="4">
    <source>
        <dbReference type="ARBA" id="ARBA00022528"/>
    </source>
</evidence>
<feature type="domain" description="Starch synthase catalytic" evidence="13">
    <location>
        <begin position="2"/>
        <end position="261"/>
    </location>
</feature>
<evidence type="ECO:0000256" key="3">
    <source>
        <dbReference type="ARBA" id="ARBA00010281"/>
    </source>
</evidence>
<name>A4S6E7_OSTLU</name>
<dbReference type="GeneID" id="5005039"/>
<dbReference type="PANTHER" id="PTHR45825:SF11">
    <property type="entry name" value="ALPHA AMYLASE DOMAIN-CONTAINING PROTEIN"/>
    <property type="match status" value="1"/>
</dbReference>
<dbReference type="InterPro" id="IPR011835">
    <property type="entry name" value="GS/SS"/>
</dbReference>
<dbReference type="InterPro" id="IPR001296">
    <property type="entry name" value="Glyco_trans_1"/>
</dbReference>
<evidence type="ECO:0000256" key="11">
    <source>
        <dbReference type="RuleBase" id="RU361232"/>
    </source>
</evidence>
<dbReference type="CAZy" id="GT5">
    <property type="family name" value="Glycosyltransferase Family 5"/>
</dbReference>
<dbReference type="GO" id="GO:0009011">
    <property type="term" value="F:alpha-1,4-glucan glucosyltransferase (ADP-glucose donor) activity"/>
    <property type="evidence" value="ECO:0007669"/>
    <property type="project" value="UniProtKB-EC"/>
</dbReference>
<dbReference type="Pfam" id="PF08323">
    <property type="entry name" value="Glyco_transf_5"/>
    <property type="match status" value="1"/>
</dbReference>
<evidence type="ECO:0000259" key="13">
    <source>
        <dbReference type="Pfam" id="PF08323"/>
    </source>
</evidence>
<gene>
    <name evidence="14" type="ORF">OSTLU_41777</name>
</gene>
<evidence type="ECO:0000256" key="8">
    <source>
        <dbReference type="ARBA" id="ARBA00022922"/>
    </source>
</evidence>
<comment type="similarity">
    <text evidence="3 11">Belongs to the glycosyltransferase 1 family. Bacterial/plant glycogen synthase subfamily.</text>
</comment>
<dbReference type="HOGENOM" id="CLU_009583_18_2_1"/>
<evidence type="ECO:0000256" key="10">
    <source>
        <dbReference type="ARBA" id="ARBA00023234"/>
    </source>
</evidence>
<dbReference type="RefSeq" id="XP_001420930.1">
    <property type="nucleotide sequence ID" value="XM_001420893.1"/>
</dbReference>
<dbReference type="Pfam" id="PF00534">
    <property type="entry name" value="Glycos_transf_1"/>
    <property type="match status" value="1"/>
</dbReference>
<dbReference type="GO" id="GO:0009501">
    <property type="term" value="C:amyloplast"/>
    <property type="evidence" value="ECO:0007669"/>
    <property type="project" value="UniProtKB-SubCell"/>
</dbReference>
<keyword evidence="6 11" id="KW-0328">Glycosyltransferase</keyword>
<comment type="subcellular location">
    <subcellularLocation>
        <location evidence="11">Plastid</location>
        <location evidence="11">Chloroplast</location>
    </subcellularLocation>
    <subcellularLocation>
        <location evidence="11">Plastid</location>
        <location evidence="11">Amyloplast</location>
    </subcellularLocation>
</comment>
<dbReference type="GO" id="GO:0009507">
    <property type="term" value="C:chloroplast"/>
    <property type="evidence" value="ECO:0007669"/>
    <property type="project" value="UniProtKB-SubCell"/>
</dbReference>
<dbReference type="SUPFAM" id="SSF53756">
    <property type="entry name" value="UDP-Glycosyltransferase/glycogen phosphorylase"/>
    <property type="match status" value="1"/>
</dbReference>
<evidence type="ECO:0000256" key="9">
    <source>
        <dbReference type="ARBA" id="ARBA00022946"/>
    </source>
</evidence>
<dbReference type="EC" id="2.4.1.-" evidence="11"/>
<dbReference type="GO" id="GO:0019252">
    <property type="term" value="P:starch biosynthetic process"/>
    <property type="evidence" value="ECO:0007669"/>
    <property type="project" value="UniProtKB-UniRule"/>
</dbReference>
<dbReference type="Gramene" id="ABO99223">
    <property type="protein sequence ID" value="ABO99223"/>
    <property type="gene ID" value="OSTLU_41777"/>
</dbReference>
<dbReference type="AlphaFoldDB" id="A4S6E7"/>
<dbReference type="STRING" id="436017.A4S6E7"/>
<protein>
    <recommendedName>
        <fullName evidence="11">Starch synthase, chloroplastic/amyloplastic</fullName>
        <ecNumber evidence="11">2.4.1.-</ecNumber>
    </recommendedName>
</protein>
<reference evidence="14 15" key="1">
    <citation type="journal article" date="2007" name="Proc. Natl. Acad. Sci. U.S.A.">
        <title>The tiny eukaryote Ostreococcus provides genomic insights into the paradox of plankton speciation.</title>
        <authorList>
            <person name="Palenik B."/>
            <person name="Grimwood J."/>
            <person name="Aerts A."/>
            <person name="Rouze P."/>
            <person name="Salamov A."/>
            <person name="Putnam N."/>
            <person name="Dupont C."/>
            <person name="Jorgensen R."/>
            <person name="Derelle E."/>
            <person name="Rombauts S."/>
            <person name="Zhou K."/>
            <person name="Otillar R."/>
            <person name="Merchant S.S."/>
            <person name="Podell S."/>
            <person name="Gaasterland T."/>
            <person name="Napoli C."/>
            <person name="Gendler K."/>
            <person name="Manuell A."/>
            <person name="Tai V."/>
            <person name="Vallon O."/>
            <person name="Piganeau G."/>
            <person name="Jancek S."/>
            <person name="Heijde M."/>
            <person name="Jabbari K."/>
            <person name="Bowler C."/>
            <person name="Lohr M."/>
            <person name="Robbens S."/>
            <person name="Werner G."/>
            <person name="Dubchak I."/>
            <person name="Pazour G.J."/>
            <person name="Ren Q."/>
            <person name="Paulsen I."/>
            <person name="Delwiche C."/>
            <person name="Schmutz J."/>
            <person name="Rokhsar D."/>
            <person name="Van de Peer Y."/>
            <person name="Moreau H."/>
            <person name="Grigoriev I.V."/>
        </authorList>
    </citation>
    <scope>NUCLEOTIDE SEQUENCE [LARGE SCALE GENOMIC DNA]</scope>
    <source>
        <strain evidence="14 15">CCE9901</strain>
    </source>
</reference>
<evidence type="ECO:0000313" key="15">
    <source>
        <dbReference type="Proteomes" id="UP000001568"/>
    </source>
</evidence>
<dbReference type="NCBIfam" id="TIGR02095">
    <property type="entry name" value="glgA"/>
    <property type="match status" value="1"/>
</dbReference>
<sequence>MQIVFVSSEVAPWSKTGGLADVCGSLPQALVARGHRVMVIAPKYQNGSKSDVLYEGAFDTCVKAKLGCFGGEQEVGYFHQMKNGVDYVFVDHPSFHRKGGLYGDSYGVYGDNQFRFTLLSHAACEAPLQLPFAECGGYYGQDVVFVANDWHAGLVPTLVASKYRPHGVYKDARTICAIHNILHQGAEPSTTFPNLGVPNEWYGALEYQYPEHMRAHELDEGRVVNILKGAIATSDRVLTVSQGYAYEITTPEGGQGMEGLLLSRQNRLDGIANGIDMDEWNPEADADCAAAFTVTDMSGKLECKRALQKELGLPQRDDVPLMGFIGRLDWQKGPDLLQNALHDMMREDVQVVMLGSGLPELEDFMRWAESTYPDKFRGWVGFSVPMAHRITAGCDILLMPSRFEPCGLNQLYAMRYGTLPIAHATGGLKDTITAYNAFGDADKVLAGTADYNQGEGVGTGWLFKDMNADALMWAVRSACDVYRSEPKMWRAMQTQAMTQDLSWDNAATKWEKVFEWSKIDPPHCG</sequence>
<keyword evidence="7" id="KW-0808">Transferase</keyword>
<organism evidence="14 15">
    <name type="scientific">Ostreococcus lucimarinus (strain CCE9901)</name>
    <dbReference type="NCBI Taxonomy" id="436017"/>
    <lineage>
        <taxon>Eukaryota</taxon>
        <taxon>Viridiplantae</taxon>
        <taxon>Chlorophyta</taxon>
        <taxon>Mamiellophyceae</taxon>
        <taxon>Mamiellales</taxon>
        <taxon>Bathycoccaceae</taxon>
        <taxon>Ostreococcus</taxon>
    </lineage>
</organism>
<keyword evidence="4 11" id="KW-0150">Chloroplast</keyword>
<feature type="domain" description="Glycosyl transferase family 1" evidence="12">
    <location>
        <begin position="316"/>
        <end position="477"/>
    </location>
</feature>
<dbReference type="KEGG" id="olu:OSTLU_41777"/>
<dbReference type="HAMAP" id="MF_00484">
    <property type="entry name" value="Glycogen_synth"/>
    <property type="match status" value="1"/>
</dbReference>
<dbReference type="InterPro" id="IPR013534">
    <property type="entry name" value="Starch_synth_cat_dom"/>
</dbReference>
<proteinExistence type="inferred from homology"/>
<keyword evidence="9" id="KW-0809">Transit peptide</keyword>